<dbReference type="PANTHER" id="PTHR46515:SF1">
    <property type="entry name" value="TATA ELEMENT MODULATORY FACTOR"/>
    <property type="match status" value="1"/>
</dbReference>
<feature type="compositionally biased region" description="Basic and acidic residues" evidence="5">
    <location>
        <begin position="722"/>
        <end position="747"/>
    </location>
</feature>
<feature type="compositionally biased region" description="Polar residues" evidence="5">
    <location>
        <begin position="87"/>
        <end position="108"/>
    </location>
</feature>
<sequence>MSWWDAKGFTSLASQALKTAQKKIDKVLDIEEDKATKNESKESVPLKEEGSNSWNSWNSWLPYRSSSGDEKVEVKEDAAESTEASSWSTPWDTQEPQLSLKKSQSASVSAKMDGVLGNSSVLSTLPFKSVSAPRKSVPKRKKADSASKDKTVEDAEQLSVKEFRVDTDTLPLKSTIEDSVNESAESSSVPSDLMLQEANSSKSDEQHGKKCEVERAAADALSNIHEYKNKYETASLTVHDSTDHQSQALLETHIMETPTQNIEDFSGTSIGVNWDKKASPQFSEESFLESGIREGQDEKGVQLEQSNNVHWKETLVLNEVPINREMDVERQDAENRKPVSQEESQEQNIKVETSVIEVVSSTMLEVDALQTSAETRILDSNHEPQTDVSVVAKSREETEETMLIISRDSSKDALESFDMMIPLSDCAPEVCGESSCSNVALVEDMKAVATSITSSSSEAVLLSLSSEEASLTQAEYNFPDVDVFSPQSHSSLVQEEGEEKSPLFDVFSPSSQSSLVQEEDEEKSPPFDSSVVLEKLPAGGPQVDSTTTVSSNDSSEASRLDSSMDTVVDKGQLQTEFEEEICDEADSEQWLGVEHPVSGLLADADSSSPSASFVKCLIEEAMEEGARVEDSSSDNHSEEKSESSKIDSELEKSTHSGLESSDEIETTTSSDIEIISTPTPNGEKNIVDLSPLKFSLQKAASSRSHVLGHQRSDSQSSSSTHSKGDDQLSPERDSDQERHVWQREGKTQHHTGAATGNDDLDNPQHPQRLLKKLAEMAEILQARETKLVQLSRDNNDLLETNSILRSQLQQLEEAREAEMTDLHTLTEEFSRRMGDAERRLQNVLKEKEILKQQLQVAEQQLAKRAGDVKLQDILVEKDEQIAGLMEEGEKLSKQQLQNSNIIKKLRVKEKENETTIATQKKKIDQQADELEHLKNVLDSKDEMEKKQTDAIKLLNSAVQMLEKEKAKLSAEIESANEKIRGFQATLDNSYKEIAELHKSNAAQDSKAQAAALSAEMQVREELKMAMEQEQQRFKHQRDTLIMQIEDLQLSMTRMEKEHNRREELLKQEIADLQMRLQEDESRNQDLTQSVTSATRPLLRQIENLRATHSIQASSWEMVEKNLTDRLSEAQTLLALAQERERAATEKLAEMTSRCVALEATNAQLRHDKAQLLTHQESDRRRIDTLEERKASDIAQLELAKQKLFEEVAALKKDQVFLESQLEIERSRLEAERQRVAVAEEQIRMLERERPRSRGSPSPVSVSRQESMNNSFSEHTSTPIWSLQRSMQDEFETNLTTPPGPKVSVYESLRQSGAAAIMENLQAQLKLREGEIAQLQADIQQLERTRESMARELVSLTNRNEELQEHVLELPILENKYKELDARYNALLQMYGEKEEQVQELKLDLQDVKDMYKSQVLCFFPASVVLSMVHNDGCSTI</sequence>
<feature type="compositionally biased region" description="Low complexity" evidence="5">
    <location>
        <begin position="543"/>
        <end position="555"/>
    </location>
</feature>
<feature type="region of interest" description="Disordered" evidence="5">
    <location>
        <begin position="623"/>
        <end position="686"/>
    </location>
</feature>
<feature type="compositionally biased region" description="Basic and acidic residues" evidence="5">
    <location>
        <begin position="202"/>
        <end position="211"/>
    </location>
</feature>
<feature type="domain" description="TATA element modulatory factor 1 TATA binding" evidence="6">
    <location>
        <begin position="1310"/>
        <end position="1415"/>
    </location>
</feature>
<dbReference type="Pfam" id="PF12329">
    <property type="entry name" value="TMF_DNA_bd"/>
    <property type="match status" value="1"/>
</dbReference>
<feature type="coiled-coil region" evidence="4">
    <location>
        <begin position="794"/>
        <end position="860"/>
    </location>
</feature>
<evidence type="ECO:0000256" key="3">
    <source>
        <dbReference type="ARBA" id="ARBA00023054"/>
    </source>
</evidence>
<evidence type="ECO:0000313" key="7">
    <source>
        <dbReference type="EMBL" id="PVD37972.1"/>
    </source>
</evidence>
<dbReference type="InterPro" id="IPR022091">
    <property type="entry name" value="TMF_TATA-bd"/>
</dbReference>
<feature type="compositionally biased region" description="Basic and acidic residues" evidence="5">
    <location>
        <begin position="329"/>
        <end position="340"/>
    </location>
</feature>
<feature type="compositionally biased region" description="Basic and acidic residues" evidence="5">
    <location>
        <begin position="30"/>
        <end position="50"/>
    </location>
</feature>
<feature type="compositionally biased region" description="Low complexity" evidence="5">
    <location>
        <begin position="666"/>
        <end position="677"/>
    </location>
</feature>
<dbReference type="OrthoDB" id="74178at2759"/>
<dbReference type="InterPro" id="IPR052602">
    <property type="entry name" value="Growth_transcription_reg"/>
</dbReference>
<feature type="compositionally biased region" description="Polar residues" evidence="5">
    <location>
        <begin position="1264"/>
        <end position="1274"/>
    </location>
</feature>
<reference evidence="7 8" key="1">
    <citation type="submission" date="2018-04" db="EMBL/GenBank/DDBJ databases">
        <title>The genome of golden apple snail Pomacea canaliculata provides insight into stress tolerance and invasive adaptation.</title>
        <authorList>
            <person name="Liu C."/>
            <person name="Liu B."/>
            <person name="Ren Y."/>
            <person name="Zhang Y."/>
            <person name="Wang H."/>
            <person name="Li S."/>
            <person name="Jiang F."/>
            <person name="Yin L."/>
            <person name="Zhang G."/>
            <person name="Qian W."/>
            <person name="Fan W."/>
        </authorList>
    </citation>
    <scope>NUCLEOTIDE SEQUENCE [LARGE SCALE GENOMIC DNA]</scope>
    <source>
        <strain evidence="7">SZHN2017</strain>
        <tissue evidence="7">Muscle</tissue>
    </source>
</reference>
<dbReference type="GO" id="GO:0005794">
    <property type="term" value="C:Golgi apparatus"/>
    <property type="evidence" value="ECO:0007669"/>
    <property type="project" value="UniProtKB-SubCell"/>
</dbReference>
<feature type="region of interest" description="Disordered" evidence="5">
    <location>
        <begin position="700"/>
        <end position="765"/>
    </location>
</feature>
<dbReference type="InterPro" id="IPR022092">
    <property type="entry name" value="TMF_DNA-bd"/>
</dbReference>
<feature type="region of interest" description="Disordered" evidence="5">
    <location>
        <begin position="30"/>
        <end position="110"/>
    </location>
</feature>
<feature type="region of interest" description="Disordered" evidence="5">
    <location>
        <begin position="489"/>
        <end position="576"/>
    </location>
</feature>
<dbReference type="GO" id="GO:0005783">
    <property type="term" value="C:endoplasmic reticulum"/>
    <property type="evidence" value="ECO:0007669"/>
    <property type="project" value="TreeGrafter"/>
</dbReference>
<feature type="coiled-coil region" evidence="4">
    <location>
        <begin position="893"/>
        <end position="1089"/>
    </location>
</feature>
<organism evidence="7 8">
    <name type="scientific">Pomacea canaliculata</name>
    <name type="common">Golden apple snail</name>
    <dbReference type="NCBI Taxonomy" id="400727"/>
    <lineage>
        <taxon>Eukaryota</taxon>
        <taxon>Metazoa</taxon>
        <taxon>Spiralia</taxon>
        <taxon>Lophotrochozoa</taxon>
        <taxon>Mollusca</taxon>
        <taxon>Gastropoda</taxon>
        <taxon>Caenogastropoda</taxon>
        <taxon>Architaenioglossa</taxon>
        <taxon>Ampullarioidea</taxon>
        <taxon>Ampullariidae</taxon>
        <taxon>Pomacea</taxon>
    </lineage>
</organism>
<feature type="compositionally biased region" description="Basic and acidic residues" evidence="5">
    <location>
        <begin position="624"/>
        <end position="654"/>
    </location>
</feature>
<evidence type="ECO:0000256" key="5">
    <source>
        <dbReference type="SAM" id="MobiDB-lite"/>
    </source>
</evidence>
<name>A0A2T7PX23_POMCA</name>
<feature type="region of interest" description="Disordered" evidence="5">
    <location>
        <begin position="173"/>
        <end position="211"/>
    </location>
</feature>
<gene>
    <name evidence="7" type="ORF">C0Q70_00574</name>
</gene>
<keyword evidence="8" id="KW-1185">Reference proteome</keyword>
<evidence type="ECO:0000256" key="2">
    <source>
        <dbReference type="ARBA" id="ARBA00023034"/>
    </source>
</evidence>
<dbReference type="Proteomes" id="UP000245119">
    <property type="component" value="Linkage Group LG1"/>
</dbReference>
<dbReference type="STRING" id="400727.A0A2T7PX23"/>
<feature type="coiled-coil region" evidence="4">
    <location>
        <begin position="1317"/>
        <end position="1410"/>
    </location>
</feature>
<feature type="compositionally biased region" description="Low complexity" evidence="5">
    <location>
        <begin position="1253"/>
        <end position="1263"/>
    </location>
</feature>
<feature type="region of interest" description="Disordered" evidence="5">
    <location>
        <begin position="127"/>
        <end position="156"/>
    </location>
</feature>
<feature type="region of interest" description="Disordered" evidence="5">
    <location>
        <begin position="329"/>
        <end position="348"/>
    </location>
</feature>
<keyword evidence="2" id="KW-0333">Golgi apparatus</keyword>
<evidence type="ECO:0000256" key="1">
    <source>
        <dbReference type="ARBA" id="ARBA00004555"/>
    </source>
</evidence>
<feature type="compositionally biased region" description="Basic and acidic residues" evidence="5">
    <location>
        <begin position="67"/>
        <end position="78"/>
    </location>
</feature>
<dbReference type="Pfam" id="PF12325">
    <property type="entry name" value="TMF_TATA_bd"/>
    <property type="match status" value="1"/>
</dbReference>
<accession>A0A2T7PX23</accession>
<feature type="compositionally biased region" description="Basic and acidic residues" evidence="5">
    <location>
        <begin position="143"/>
        <end position="156"/>
    </location>
</feature>
<evidence type="ECO:0000256" key="4">
    <source>
        <dbReference type="SAM" id="Coils"/>
    </source>
</evidence>
<comment type="subcellular location">
    <subcellularLocation>
        <location evidence="1">Golgi apparatus</location>
    </subcellularLocation>
</comment>
<feature type="compositionally biased region" description="Low complexity" evidence="5">
    <location>
        <begin position="51"/>
        <end position="60"/>
    </location>
</feature>
<feature type="compositionally biased region" description="Polar residues" evidence="5">
    <location>
        <begin position="177"/>
        <end position="190"/>
    </location>
</feature>
<keyword evidence="3 4" id="KW-0175">Coiled coil</keyword>
<dbReference type="EMBL" id="PZQS01000001">
    <property type="protein sequence ID" value="PVD37972.1"/>
    <property type="molecule type" value="Genomic_DNA"/>
</dbReference>
<proteinExistence type="predicted"/>
<dbReference type="PANTHER" id="PTHR46515">
    <property type="entry name" value="TATA ELEMENT MODULATORY FACTOR TMF1"/>
    <property type="match status" value="1"/>
</dbReference>
<protein>
    <recommendedName>
        <fullName evidence="6">TATA element modulatory factor 1 TATA binding domain-containing protein</fullName>
    </recommendedName>
</protein>
<evidence type="ECO:0000259" key="6">
    <source>
        <dbReference type="Pfam" id="PF12325"/>
    </source>
</evidence>
<evidence type="ECO:0000313" key="8">
    <source>
        <dbReference type="Proteomes" id="UP000245119"/>
    </source>
</evidence>
<feature type="region of interest" description="Disordered" evidence="5">
    <location>
        <begin position="1246"/>
        <end position="1274"/>
    </location>
</feature>
<comment type="caution">
    <text evidence="7">The sequence shown here is derived from an EMBL/GenBank/DDBJ whole genome shotgun (WGS) entry which is preliminary data.</text>
</comment>